<keyword evidence="8" id="KW-0408">Iron</keyword>
<reference evidence="13 14" key="1">
    <citation type="submission" date="2018-11" db="EMBL/GenBank/DDBJ databases">
        <authorList>
            <consortium name="Pathogen Informatics"/>
        </authorList>
    </citation>
    <scope>NUCLEOTIDE SEQUENCE [LARGE SCALE GENOMIC DNA]</scope>
</reference>
<dbReference type="GO" id="GO:0010468">
    <property type="term" value="P:regulation of gene expression"/>
    <property type="evidence" value="ECO:0007669"/>
    <property type="project" value="TreeGrafter"/>
</dbReference>
<evidence type="ECO:0000256" key="3">
    <source>
        <dbReference type="ARBA" id="ARBA00022723"/>
    </source>
</evidence>
<keyword evidence="7" id="KW-0560">Oxidoreductase</keyword>
<evidence type="ECO:0000259" key="12">
    <source>
        <dbReference type="Pfam" id="PF21326"/>
    </source>
</evidence>
<dbReference type="Proteomes" id="UP000270924">
    <property type="component" value="Unassembled WGS sequence"/>
</dbReference>
<comment type="subcellular location">
    <subcellularLocation>
        <location evidence="2">Nucleus</location>
    </subcellularLocation>
</comment>
<evidence type="ECO:0000313" key="13">
    <source>
        <dbReference type="EMBL" id="VDM13722.1"/>
    </source>
</evidence>
<protein>
    <submittedName>
        <fullName evidence="13">Uncharacterized protein</fullName>
    </submittedName>
</protein>
<keyword evidence="14" id="KW-1185">Reference proteome</keyword>
<dbReference type="Pfam" id="PF21322">
    <property type="entry name" value="KDM6_C-hel"/>
    <property type="match status" value="1"/>
</dbReference>
<evidence type="ECO:0000259" key="11">
    <source>
        <dbReference type="Pfam" id="PF21322"/>
    </source>
</evidence>
<dbReference type="InterPro" id="IPR048560">
    <property type="entry name" value="KDM6A_B-like_GATAL"/>
</dbReference>
<dbReference type="PANTHER" id="PTHR14017:SF1">
    <property type="entry name" value="LD02225P"/>
    <property type="match status" value="1"/>
</dbReference>
<evidence type="ECO:0000256" key="1">
    <source>
        <dbReference type="ARBA" id="ARBA00001954"/>
    </source>
</evidence>
<feature type="domain" description="Lysine-specific demethylase 6A/B-like C-terminal helical" evidence="11">
    <location>
        <begin position="1"/>
        <end position="52"/>
    </location>
</feature>
<dbReference type="GO" id="GO:0000978">
    <property type="term" value="F:RNA polymerase II cis-regulatory region sequence-specific DNA binding"/>
    <property type="evidence" value="ECO:0007669"/>
    <property type="project" value="TreeGrafter"/>
</dbReference>
<dbReference type="EMBL" id="UYWW01004759">
    <property type="protein sequence ID" value="VDM13722.1"/>
    <property type="molecule type" value="Genomic_DNA"/>
</dbReference>
<feature type="domain" description="Lysine-specific demethylase 6A/B-like GATA-like" evidence="12">
    <location>
        <begin position="70"/>
        <end position="125"/>
    </location>
</feature>
<name>A0A3P7FTH8_WUCBA</name>
<keyword evidence="5" id="KW-0156">Chromatin regulator</keyword>
<dbReference type="Gene3D" id="1.20.58.1370">
    <property type="match status" value="1"/>
</dbReference>
<dbReference type="Pfam" id="PF21326">
    <property type="entry name" value="KDM6_GATAL"/>
    <property type="match status" value="1"/>
</dbReference>
<dbReference type="GO" id="GO:0046872">
    <property type="term" value="F:metal ion binding"/>
    <property type="evidence" value="ECO:0007669"/>
    <property type="project" value="UniProtKB-KW"/>
</dbReference>
<dbReference type="GO" id="GO:0044666">
    <property type="term" value="C:MLL3/4 complex"/>
    <property type="evidence" value="ECO:0007669"/>
    <property type="project" value="TreeGrafter"/>
</dbReference>
<dbReference type="AlphaFoldDB" id="A0A3P7FTH8"/>
<evidence type="ECO:0000256" key="10">
    <source>
        <dbReference type="ARBA" id="ARBA00034483"/>
    </source>
</evidence>
<dbReference type="InterPro" id="IPR048562">
    <property type="entry name" value="KDM6A_B-like_C-hel"/>
</dbReference>
<keyword evidence="6" id="KW-0223">Dioxygenase</keyword>
<evidence type="ECO:0000256" key="6">
    <source>
        <dbReference type="ARBA" id="ARBA00022964"/>
    </source>
</evidence>
<dbReference type="Gene3D" id="2.10.110.20">
    <property type="match status" value="1"/>
</dbReference>
<keyword evidence="9" id="KW-0539">Nucleus</keyword>
<dbReference type="OMA" id="NRCAVVC"/>
<dbReference type="PANTHER" id="PTHR14017">
    <property type="entry name" value="LYSINE-SPECIFIC DEMETHYLASE"/>
    <property type="match status" value="1"/>
</dbReference>
<evidence type="ECO:0000256" key="5">
    <source>
        <dbReference type="ARBA" id="ARBA00022853"/>
    </source>
</evidence>
<proteinExistence type="inferred from homology"/>
<sequence length="147" mass="17396">MAVHCHEWNKLNGYKSLVPMQHLTWQLARNIRFSNQKMFTLVKQMLIRSLAYSKMIADMVSIYDKPIRMHPRQKGEVSHYCSTCEIEVWNILFVREVNGKFPVYCVQCARKADLSNFTVLQQYTFDDLCSVFDQFRLYPQNRCAVVC</sequence>
<accession>A0A3P7FTH8</accession>
<comment type="cofactor">
    <cofactor evidence="1">
        <name>Fe(2+)</name>
        <dbReference type="ChEBI" id="CHEBI:29033"/>
    </cofactor>
</comment>
<evidence type="ECO:0000256" key="9">
    <source>
        <dbReference type="ARBA" id="ARBA00023242"/>
    </source>
</evidence>
<keyword evidence="3" id="KW-0479">Metal-binding</keyword>
<dbReference type="InParanoid" id="A0A3P7FTH8"/>
<dbReference type="InterPro" id="IPR051630">
    <property type="entry name" value="Corepressor-Demethylase"/>
</dbReference>
<organism evidence="13 14">
    <name type="scientific">Wuchereria bancrofti</name>
    <dbReference type="NCBI Taxonomy" id="6293"/>
    <lineage>
        <taxon>Eukaryota</taxon>
        <taxon>Metazoa</taxon>
        <taxon>Ecdysozoa</taxon>
        <taxon>Nematoda</taxon>
        <taxon>Chromadorea</taxon>
        <taxon>Rhabditida</taxon>
        <taxon>Spirurina</taxon>
        <taxon>Spiruromorpha</taxon>
        <taxon>Filarioidea</taxon>
        <taxon>Onchocercidae</taxon>
        <taxon>Wuchereria</taxon>
    </lineage>
</organism>
<evidence type="ECO:0000256" key="8">
    <source>
        <dbReference type="ARBA" id="ARBA00023004"/>
    </source>
</evidence>
<dbReference type="OrthoDB" id="418911at2759"/>
<evidence type="ECO:0000313" key="14">
    <source>
        <dbReference type="Proteomes" id="UP000270924"/>
    </source>
</evidence>
<evidence type="ECO:0000256" key="4">
    <source>
        <dbReference type="ARBA" id="ARBA00022833"/>
    </source>
</evidence>
<keyword evidence="4" id="KW-0862">Zinc</keyword>
<evidence type="ECO:0000256" key="7">
    <source>
        <dbReference type="ARBA" id="ARBA00023002"/>
    </source>
</evidence>
<gene>
    <name evidence="13" type="ORF">WBA_LOCUS7108</name>
</gene>
<comment type="similarity">
    <text evidence="10">Belongs to the UTX family.</text>
</comment>
<evidence type="ECO:0000256" key="2">
    <source>
        <dbReference type="ARBA" id="ARBA00004123"/>
    </source>
</evidence>
<dbReference type="InterPro" id="IPR046941">
    <property type="entry name" value="KDM6_GATAL_sf"/>
</dbReference>
<dbReference type="GO" id="GO:0071558">
    <property type="term" value="F:histone H3K27me2/H3K27me3 demethylase activity"/>
    <property type="evidence" value="ECO:0007669"/>
    <property type="project" value="TreeGrafter"/>
</dbReference>
<dbReference type="GO" id="GO:0031490">
    <property type="term" value="F:chromatin DNA binding"/>
    <property type="evidence" value="ECO:0007669"/>
    <property type="project" value="TreeGrafter"/>
</dbReference>